<organism evidence="4 5">
    <name type="scientific">candidate division WOR-1 bacterium DG_54_3</name>
    <dbReference type="NCBI Taxonomy" id="1703775"/>
    <lineage>
        <taxon>Bacteria</taxon>
        <taxon>Bacillati</taxon>
        <taxon>Saganbacteria</taxon>
    </lineage>
</organism>
<dbReference type="PANTHER" id="PTHR12818:SF0">
    <property type="entry name" value="TRNA (ADENINE(37)-N6)-METHYLTRANSFERASE"/>
    <property type="match status" value="1"/>
</dbReference>
<dbReference type="PROSITE" id="PS51668">
    <property type="entry name" value="TSAA_2"/>
    <property type="match status" value="1"/>
</dbReference>
<gene>
    <name evidence="4" type="ORF">AMJ44_01630</name>
</gene>
<name>A0A0S7Y580_UNCSA</name>
<comment type="caution">
    <text evidence="4">The sequence shown here is derived from an EMBL/GenBank/DDBJ whole genome shotgun (WGS) entry which is preliminary data.</text>
</comment>
<dbReference type="InterPro" id="IPR036413">
    <property type="entry name" value="YaeB-like_sf"/>
</dbReference>
<keyword evidence="1" id="KW-0949">S-adenosyl-L-methionine</keyword>
<dbReference type="Pfam" id="PF01980">
    <property type="entry name" value="TrmO_N"/>
    <property type="match status" value="1"/>
</dbReference>
<comment type="similarity">
    <text evidence="2">Belongs to the tRNA methyltransferase O family.</text>
</comment>
<evidence type="ECO:0000313" key="5">
    <source>
        <dbReference type="Proteomes" id="UP000051861"/>
    </source>
</evidence>
<feature type="domain" description="TsaA-like" evidence="3">
    <location>
        <begin position="5"/>
        <end position="140"/>
    </location>
</feature>
<sequence length="152" mass="17492">MEIKLKSIGVVHSPFKKKEDIQTERFANPEGFDSIEGELEIFKEYEAGLKDTEGFSHLIVIFAFHESEGYRLHTKPFLDHQLRGLFSTRSPHRPNPIGITVVKVIERKGNILRVQGIDMIEGTPILDIKPYTPRDQKSSIKCGWLEDKMEKK</sequence>
<dbReference type="CDD" id="cd09281">
    <property type="entry name" value="UPF0066"/>
    <property type="match status" value="1"/>
</dbReference>
<dbReference type="EMBL" id="LIZX01000011">
    <property type="protein sequence ID" value="KPJ69886.1"/>
    <property type="molecule type" value="Genomic_DNA"/>
</dbReference>
<reference evidence="4 5" key="1">
    <citation type="journal article" date="2015" name="Microbiome">
        <title>Genomic resolution of linkages in carbon, nitrogen, and sulfur cycling among widespread estuary sediment bacteria.</title>
        <authorList>
            <person name="Baker B.J."/>
            <person name="Lazar C.S."/>
            <person name="Teske A.P."/>
            <person name="Dick G.J."/>
        </authorList>
    </citation>
    <scope>NUCLEOTIDE SEQUENCE [LARGE SCALE GENOMIC DNA]</scope>
    <source>
        <strain evidence="4">DG_54_3</strain>
    </source>
</reference>
<dbReference type="Proteomes" id="UP000051861">
    <property type="component" value="Unassembled WGS sequence"/>
</dbReference>
<dbReference type="PANTHER" id="PTHR12818">
    <property type="entry name" value="TRNA (ADENINE(37)-N6)-METHYLTRANSFERASE"/>
    <property type="match status" value="1"/>
</dbReference>
<proteinExistence type="inferred from homology"/>
<evidence type="ECO:0000313" key="4">
    <source>
        <dbReference type="EMBL" id="KPJ69886.1"/>
    </source>
</evidence>
<dbReference type="Gene3D" id="2.40.30.70">
    <property type="entry name" value="YaeB-like"/>
    <property type="match status" value="1"/>
</dbReference>
<accession>A0A0S7Y580</accession>
<dbReference type="InterPro" id="IPR023370">
    <property type="entry name" value="TrmO-like_N"/>
</dbReference>
<dbReference type="SUPFAM" id="SSF118196">
    <property type="entry name" value="YaeB-like"/>
    <property type="match status" value="1"/>
</dbReference>
<dbReference type="InterPro" id="IPR040372">
    <property type="entry name" value="YaeB-like"/>
</dbReference>
<dbReference type="AlphaFoldDB" id="A0A0S7Y580"/>
<dbReference type="PATRIC" id="fig|1703775.3.peg.2645"/>
<evidence type="ECO:0000256" key="2">
    <source>
        <dbReference type="ARBA" id="ARBA00033753"/>
    </source>
</evidence>
<protein>
    <recommendedName>
        <fullName evidence="3">TsaA-like domain-containing protein</fullName>
    </recommendedName>
</protein>
<dbReference type="InterPro" id="IPR036414">
    <property type="entry name" value="YaeB_N_sf"/>
</dbReference>
<evidence type="ECO:0000259" key="3">
    <source>
        <dbReference type="PROSITE" id="PS51668"/>
    </source>
</evidence>
<evidence type="ECO:0000256" key="1">
    <source>
        <dbReference type="ARBA" id="ARBA00022691"/>
    </source>
</evidence>
<dbReference type="NCBIfam" id="TIGR00104">
    <property type="entry name" value="tRNA_TsaA"/>
    <property type="match status" value="1"/>
</dbReference>